<evidence type="ECO:0000256" key="4">
    <source>
        <dbReference type="ARBA" id="ARBA00022833"/>
    </source>
</evidence>
<dbReference type="Pfam" id="PF20582">
    <property type="entry name" value="UPF0758_N"/>
    <property type="match status" value="1"/>
</dbReference>
<dbReference type="InterPro" id="IPR001405">
    <property type="entry name" value="UPF0758"/>
</dbReference>
<evidence type="ECO:0000259" key="8">
    <source>
        <dbReference type="PROSITE" id="PS50249"/>
    </source>
</evidence>
<gene>
    <name evidence="9" type="primary">radC</name>
    <name evidence="9" type="ORF">FYJ80_02990</name>
</gene>
<comment type="caution">
    <text evidence="9">The sequence shown here is derived from an EMBL/GenBank/DDBJ whole genome shotgun (WGS) entry which is preliminary data.</text>
</comment>
<evidence type="ECO:0000313" key="10">
    <source>
        <dbReference type="Proteomes" id="UP000460549"/>
    </source>
</evidence>
<evidence type="ECO:0000256" key="6">
    <source>
        <dbReference type="RuleBase" id="RU003797"/>
    </source>
</evidence>
<dbReference type="Gene3D" id="3.40.140.10">
    <property type="entry name" value="Cytidine Deaminase, domain 2"/>
    <property type="match status" value="1"/>
</dbReference>
<organism evidence="9 10">
    <name type="scientific">Bullifex porci</name>
    <dbReference type="NCBI Taxonomy" id="2606638"/>
    <lineage>
        <taxon>Bacteria</taxon>
        <taxon>Pseudomonadati</taxon>
        <taxon>Spirochaetota</taxon>
        <taxon>Spirochaetia</taxon>
        <taxon>Spirochaetales</taxon>
        <taxon>Spirochaetaceae</taxon>
        <taxon>Bullifex</taxon>
    </lineage>
</organism>
<proteinExistence type="inferred from homology"/>
<dbReference type="InterPro" id="IPR037518">
    <property type="entry name" value="MPN"/>
</dbReference>
<dbReference type="AlphaFoldDB" id="A0A7X2PB99"/>
<keyword evidence="10" id="KW-1185">Reference proteome</keyword>
<dbReference type="CDD" id="cd08071">
    <property type="entry name" value="MPN_DUF2466"/>
    <property type="match status" value="1"/>
</dbReference>
<dbReference type="InterPro" id="IPR046778">
    <property type="entry name" value="UPF0758_N"/>
</dbReference>
<keyword evidence="1" id="KW-0645">Protease</keyword>
<dbReference type="GO" id="GO:0008237">
    <property type="term" value="F:metallopeptidase activity"/>
    <property type="evidence" value="ECO:0007669"/>
    <property type="project" value="UniProtKB-KW"/>
</dbReference>
<feature type="region of interest" description="Disordered" evidence="7">
    <location>
        <begin position="1"/>
        <end position="22"/>
    </location>
</feature>
<keyword evidence="4" id="KW-0862">Zinc</keyword>
<feature type="domain" description="MPN" evidence="8">
    <location>
        <begin position="106"/>
        <end position="227"/>
    </location>
</feature>
<name>A0A7X2PB99_9SPIO</name>
<sequence length="227" mass="25136">MRYEKNNTTGLSIMELPPQDRPREKLENKGALALSDLELLMILLSSGNAKRRVNEIALDLLTLLDTKVDATTDDIAKISGIGTAKASVISAALELGRRRFVKNGNTISTPNDIFLEVKHFATREQEQFIVIVLNGAHEVINIFTATIGLVNRALIHPREVFSDPIARRATAIILAHNHPSGILEPSREDITTTSRLAESGEILGIKVIDHLIFSTKSYYSFREHGLM</sequence>
<reference evidence="9 10" key="1">
    <citation type="submission" date="2019-08" db="EMBL/GenBank/DDBJ databases">
        <title>In-depth cultivation of the pig gut microbiome towards novel bacterial diversity and tailored functional studies.</title>
        <authorList>
            <person name="Wylensek D."/>
            <person name="Hitch T.C.A."/>
            <person name="Clavel T."/>
        </authorList>
    </citation>
    <scope>NUCLEOTIDE SEQUENCE [LARGE SCALE GENOMIC DNA]</scope>
    <source>
        <strain evidence="9 10">NM-380-WT-3C1</strain>
    </source>
</reference>
<dbReference type="GO" id="GO:0006508">
    <property type="term" value="P:proteolysis"/>
    <property type="evidence" value="ECO:0007669"/>
    <property type="project" value="UniProtKB-KW"/>
</dbReference>
<dbReference type="EMBL" id="VUNN01000003">
    <property type="protein sequence ID" value="MSU05745.1"/>
    <property type="molecule type" value="Genomic_DNA"/>
</dbReference>
<dbReference type="PROSITE" id="PS50249">
    <property type="entry name" value="MPN"/>
    <property type="match status" value="1"/>
</dbReference>
<dbReference type="Pfam" id="PF04002">
    <property type="entry name" value="RadC"/>
    <property type="match status" value="1"/>
</dbReference>
<evidence type="ECO:0000256" key="7">
    <source>
        <dbReference type="SAM" id="MobiDB-lite"/>
    </source>
</evidence>
<evidence type="ECO:0000256" key="3">
    <source>
        <dbReference type="ARBA" id="ARBA00022801"/>
    </source>
</evidence>
<dbReference type="PANTHER" id="PTHR30471">
    <property type="entry name" value="DNA REPAIR PROTEIN RADC"/>
    <property type="match status" value="1"/>
</dbReference>
<dbReference type="GO" id="GO:0046872">
    <property type="term" value="F:metal ion binding"/>
    <property type="evidence" value="ECO:0007669"/>
    <property type="project" value="UniProtKB-KW"/>
</dbReference>
<dbReference type="PROSITE" id="PS01302">
    <property type="entry name" value="UPF0758"/>
    <property type="match status" value="1"/>
</dbReference>
<protein>
    <submittedName>
        <fullName evidence="9">DNA repair protein RadC</fullName>
    </submittedName>
</protein>
<dbReference type="InterPro" id="IPR025657">
    <property type="entry name" value="RadC_JAB"/>
</dbReference>
<dbReference type="NCBIfam" id="TIGR00608">
    <property type="entry name" value="radc"/>
    <property type="match status" value="1"/>
</dbReference>
<evidence type="ECO:0000256" key="5">
    <source>
        <dbReference type="ARBA" id="ARBA00023049"/>
    </source>
</evidence>
<evidence type="ECO:0000256" key="2">
    <source>
        <dbReference type="ARBA" id="ARBA00022723"/>
    </source>
</evidence>
<keyword evidence="2" id="KW-0479">Metal-binding</keyword>
<dbReference type="PANTHER" id="PTHR30471:SF3">
    <property type="entry name" value="UPF0758 PROTEIN YEES-RELATED"/>
    <property type="match status" value="1"/>
</dbReference>
<keyword evidence="5" id="KW-0482">Metalloprotease</keyword>
<dbReference type="NCBIfam" id="NF000642">
    <property type="entry name" value="PRK00024.1"/>
    <property type="match status" value="1"/>
</dbReference>
<accession>A0A7X2PB99</accession>
<keyword evidence="3" id="KW-0378">Hydrolase</keyword>
<dbReference type="Proteomes" id="UP000460549">
    <property type="component" value="Unassembled WGS sequence"/>
</dbReference>
<feature type="compositionally biased region" description="Polar residues" evidence="7">
    <location>
        <begin position="1"/>
        <end position="11"/>
    </location>
</feature>
<dbReference type="RefSeq" id="WP_154424642.1">
    <property type="nucleotide sequence ID" value="NZ_JAQYPZ010000180.1"/>
</dbReference>
<comment type="similarity">
    <text evidence="6">Belongs to the UPF0758 family.</text>
</comment>
<evidence type="ECO:0000256" key="1">
    <source>
        <dbReference type="ARBA" id="ARBA00022670"/>
    </source>
</evidence>
<evidence type="ECO:0000313" key="9">
    <source>
        <dbReference type="EMBL" id="MSU05745.1"/>
    </source>
</evidence>
<dbReference type="InterPro" id="IPR020891">
    <property type="entry name" value="UPF0758_CS"/>
</dbReference>